<dbReference type="PANTHER" id="PTHR43811">
    <property type="entry name" value="FKBP-TYPE PEPTIDYL-PROLYL CIS-TRANS ISOMERASE FKPA"/>
    <property type="match status" value="1"/>
</dbReference>
<dbReference type="AlphaFoldDB" id="A0A2I0R0G6"/>
<dbReference type="Proteomes" id="UP000236654">
    <property type="component" value="Unassembled WGS sequence"/>
</dbReference>
<comment type="catalytic activity">
    <reaction evidence="1 5 6">
        <text>[protein]-peptidylproline (omega=180) = [protein]-peptidylproline (omega=0)</text>
        <dbReference type="Rhea" id="RHEA:16237"/>
        <dbReference type="Rhea" id="RHEA-COMP:10747"/>
        <dbReference type="Rhea" id="RHEA-COMP:10748"/>
        <dbReference type="ChEBI" id="CHEBI:83833"/>
        <dbReference type="ChEBI" id="CHEBI:83834"/>
        <dbReference type="EC" id="5.2.1.8"/>
    </reaction>
</comment>
<dbReference type="EMBL" id="PJNI01000013">
    <property type="protein sequence ID" value="PKR80088.1"/>
    <property type="molecule type" value="Genomic_DNA"/>
</dbReference>
<feature type="domain" description="PPIase FKBP-type" evidence="7">
    <location>
        <begin position="91"/>
        <end position="180"/>
    </location>
</feature>
<comment type="caution">
    <text evidence="8">The sequence shown here is derived from an EMBL/GenBank/DDBJ whole genome shotgun (WGS) entry which is preliminary data.</text>
</comment>
<gene>
    <name evidence="8" type="ORF">CW751_11320</name>
</gene>
<evidence type="ECO:0000313" key="9">
    <source>
        <dbReference type="Proteomes" id="UP000236654"/>
    </source>
</evidence>
<comment type="similarity">
    <text evidence="2 6">Belongs to the FKBP-type PPIase family.</text>
</comment>
<keyword evidence="3 5" id="KW-0697">Rotamase</keyword>
<evidence type="ECO:0000259" key="7">
    <source>
        <dbReference type="PROSITE" id="PS50059"/>
    </source>
</evidence>
<evidence type="ECO:0000256" key="4">
    <source>
        <dbReference type="ARBA" id="ARBA00023235"/>
    </source>
</evidence>
<dbReference type="InterPro" id="IPR001179">
    <property type="entry name" value="PPIase_FKBP_dom"/>
</dbReference>
<dbReference type="PROSITE" id="PS50059">
    <property type="entry name" value="FKBP_PPIASE"/>
    <property type="match status" value="2"/>
</dbReference>
<accession>A0A2I0R0G6</accession>
<evidence type="ECO:0000313" key="8">
    <source>
        <dbReference type="EMBL" id="PKR80088.1"/>
    </source>
</evidence>
<dbReference type="PROSITE" id="PS51257">
    <property type="entry name" value="PROKAR_LIPOPROTEIN"/>
    <property type="match status" value="1"/>
</dbReference>
<dbReference type="GO" id="GO:0003755">
    <property type="term" value="F:peptidyl-prolyl cis-trans isomerase activity"/>
    <property type="evidence" value="ECO:0007669"/>
    <property type="project" value="UniProtKB-UniRule"/>
</dbReference>
<protein>
    <recommendedName>
        <fullName evidence="6">Peptidyl-prolyl cis-trans isomerase</fullName>
        <ecNumber evidence="6">5.2.1.8</ecNumber>
    </recommendedName>
</protein>
<dbReference type="Gene3D" id="3.10.50.40">
    <property type="match status" value="2"/>
</dbReference>
<evidence type="ECO:0000256" key="1">
    <source>
        <dbReference type="ARBA" id="ARBA00000971"/>
    </source>
</evidence>
<name>A0A2I0R0G6_9FLAO</name>
<evidence type="ECO:0000256" key="6">
    <source>
        <dbReference type="RuleBase" id="RU003915"/>
    </source>
</evidence>
<evidence type="ECO:0000256" key="2">
    <source>
        <dbReference type="ARBA" id="ARBA00006577"/>
    </source>
</evidence>
<evidence type="ECO:0000256" key="3">
    <source>
        <dbReference type="ARBA" id="ARBA00023110"/>
    </source>
</evidence>
<sequence>MIKFSYCVFALLFLYSCELKGVDSGSVENKTDIDKQLDTTKSLKDTNANELENDSSEKVKIKEEPSDTLTLQNGIRITYFKKGSGPKLKKGEMIKIDYRAKLEDGTVFDGNHLVKKKSIPYLVGWNQQTKGWDIALQELKVGDDVDIFLPAAYARGEKGIKGLVPPNANNIISLRIIERFEPTKVVDDIQIWKYDELDEPGDSIGFKDEVHLNYWVSSERKPRYDNNYMRGKPFKLIMGDGNIVPGLYKALHFGREGDRLMIKIPAKEAYGSEGLVNQVEPNEDIFYDIQIAKVIKSK</sequence>
<dbReference type="OrthoDB" id="9814548at2"/>
<proteinExistence type="inferred from homology"/>
<dbReference type="PANTHER" id="PTHR43811:SF19">
    <property type="entry name" value="39 KDA FK506-BINDING NUCLEAR PROTEIN"/>
    <property type="match status" value="1"/>
</dbReference>
<dbReference type="InterPro" id="IPR046357">
    <property type="entry name" value="PPIase_dom_sf"/>
</dbReference>
<keyword evidence="4 5" id="KW-0413">Isomerase</keyword>
<feature type="domain" description="PPIase FKBP-type" evidence="7">
    <location>
        <begin position="207"/>
        <end position="295"/>
    </location>
</feature>
<organism evidence="8 9">
    <name type="scientific">Brumimicrobium salinarum</name>
    <dbReference type="NCBI Taxonomy" id="2058658"/>
    <lineage>
        <taxon>Bacteria</taxon>
        <taxon>Pseudomonadati</taxon>
        <taxon>Bacteroidota</taxon>
        <taxon>Flavobacteriia</taxon>
        <taxon>Flavobacteriales</taxon>
        <taxon>Crocinitomicaceae</taxon>
        <taxon>Brumimicrobium</taxon>
    </lineage>
</organism>
<reference evidence="8 9" key="1">
    <citation type="submission" date="2017-12" db="EMBL/GenBank/DDBJ databases">
        <title>The draft genome sequence of Brumimicrobium saltpan LHR20.</title>
        <authorList>
            <person name="Do Z.-J."/>
            <person name="Luo H.-R."/>
        </authorList>
    </citation>
    <scope>NUCLEOTIDE SEQUENCE [LARGE SCALE GENOMIC DNA]</scope>
    <source>
        <strain evidence="8 9">LHR20</strain>
    </source>
</reference>
<dbReference type="SUPFAM" id="SSF54534">
    <property type="entry name" value="FKBP-like"/>
    <property type="match status" value="2"/>
</dbReference>
<evidence type="ECO:0000256" key="5">
    <source>
        <dbReference type="PROSITE-ProRule" id="PRU00277"/>
    </source>
</evidence>
<dbReference type="Pfam" id="PF00254">
    <property type="entry name" value="FKBP_C"/>
    <property type="match status" value="2"/>
</dbReference>
<keyword evidence="9" id="KW-1185">Reference proteome</keyword>
<dbReference type="RefSeq" id="WP_101335146.1">
    <property type="nucleotide sequence ID" value="NZ_PJNI01000013.1"/>
</dbReference>
<dbReference type="EC" id="5.2.1.8" evidence="6"/>